<dbReference type="AlphaFoldDB" id="A0A5N5TLB8"/>
<name>A0A5N5TLB8_9CRUS</name>
<dbReference type="InterPro" id="IPR008949">
    <property type="entry name" value="Isoprenoid_synthase_dom_sf"/>
</dbReference>
<reference evidence="1 2" key="1">
    <citation type="journal article" date="2019" name="PLoS Biol.">
        <title>Sex chromosomes control vertical transmission of feminizing Wolbachia symbionts in an isopod.</title>
        <authorList>
            <person name="Becking T."/>
            <person name="Chebbi M.A."/>
            <person name="Giraud I."/>
            <person name="Moumen B."/>
            <person name="Laverre T."/>
            <person name="Caubet Y."/>
            <person name="Peccoud J."/>
            <person name="Gilbert C."/>
            <person name="Cordaux R."/>
        </authorList>
    </citation>
    <scope>NUCLEOTIDE SEQUENCE [LARGE SCALE GENOMIC DNA]</scope>
    <source>
        <strain evidence="1">ANa2</strain>
        <tissue evidence="1">Whole body excluding digestive tract and cuticle</tissue>
    </source>
</reference>
<dbReference type="SUPFAM" id="SSF48576">
    <property type="entry name" value="Terpenoid synthases"/>
    <property type="match status" value="1"/>
</dbReference>
<accession>A0A5N5TLB8</accession>
<gene>
    <name evidence="1" type="primary">NDUFAF6</name>
    <name evidence="1" type="ORF">Anas_01450</name>
</gene>
<dbReference type="Gene3D" id="1.10.600.10">
    <property type="entry name" value="Farnesyl Diphosphate Synthase"/>
    <property type="match status" value="1"/>
</dbReference>
<keyword evidence="2" id="KW-1185">Reference proteome</keyword>
<evidence type="ECO:0000313" key="2">
    <source>
        <dbReference type="Proteomes" id="UP000326759"/>
    </source>
</evidence>
<proteinExistence type="predicted"/>
<sequence>MGIKSLDVDHVASHLGKSEGIVKFIRAIPHYGTRRRRVLIPTSLLALHKVSQEDFIRGKREQKVKDVIFELASIAYRHLDEGNFLLFQVLLAIGLKN</sequence>
<dbReference type="Pfam" id="PF00494">
    <property type="entry name" value="SQS_PSY"/>
    <property type="match status" value="1"/>
</dbReference>
<evidence type="ECO:0000313" key="1">
    <source>
        <dbReference type="EMBL" id="KAB7506964.1"/>
    </source>
</evidence>
<organism evidence="1 2">
    <name type="scientific">Armadillidium nasatum</name>
    <dbReference type="NCBI Taxonomy" id="96803"/>
    <lineage>
        <taxon>Eukaryota</taxon>
        <taxon>Metazoa</taxon>
        <taxon>Ecdysozoa</taxon>
        <taxon>Arthropoda</taxon>
        <taxon>Crustacea</taxon>
        <taxon>Multicrustacea</taxon>
        <taxon>Malacostraca</taxon>
        <taxon>Eumalacostraca</taxon>
        <taxon>Peracarida</taxon>
        <taxon>Isopoda</taxon>
        <taxon>Oniscidea</taxon>
        <taxon>Crinocheta</taxon>
        <taxon>Armadillidiidae</taxon>
        <taxon>Armadillidium</taxon>
    </lineage>
</organism>
<protein>
    <submittedName>
        <fullName evidence="1">NADH dehydrogenase (Ubiquinone) complex I, assembly factor 6</fullName>
    </submittedName>
</protein>
<dbReference type="Proteomes" id="UP000326759">
    <property type="component" value="Unassembled WGS sequence"/>
</dbReference>
<dbReference type="EMBL" id="SEYY01000574">
    <property type="protein sequence ID" value="KAB7506964.1"/>
    <property type="molecule type" value="Genomic_DNA"/>
</dbReference>
<dbReference type="OrthoDB" id="270318at2759"/>
<comment type="caution">
    <text evidence="1">The sequence shown here is derived from an EMBL/GenBank/DDBJ whole genome shotgun (WGS) entry which is preliminary data.</text>
</comment>
<dbReference type="InterPro" id="IPR002060">
    <property type="entry name" value="Squ/phyt_synthse"/>
</dbReference>
<keyword evidence="1" id="KW-0830">Ubiquinone</keyword>